<dbReference type="GO" id="GO:0016779">
    <property type="term" value="F:nucleotidyltransferase activity"/>
    <property type="evidence" value="ECO:0007669"/>
    <property type="project" value="UniProtKB-KW"/>
</dbReference>
<keyword evidence="6" id="KW-1185">Reference proteome</keyword>
<dbReference type="Proteomes" id="UP000222542">
    <property type="component" value="Unassembled WGS sequence"/>
</dbReference>
<dbReference type="GO" id="GO:0000428">
    <property type="term" value="C:DNA-directed RNA polymerase complex"/>
    <property type="evidence" value="ECO:0007669"/>
    <property type="project" value="UniProtKB-KW"/>
</dbReference>
<proteinExistence type="predicted"/>
<protein>
    <submittedName>
        <fullName evidence="5">Uncharacterized protein</fullName>
    </submittedName>
</protein>
<keyword evidence="1" id="KW-0240">DNA-directed RNA polymerase</keyword>
<evidence type="ECO:0000313" key="5">
    <source>
        <dbReference type="EMBL" id="PHT62496.1"/>
    </source>
</evidence>
<reference evidence="5 6" key="2">
    <citation type="journal article" date="2017" name="Genome Biol.">
        <title>New reference genome sequences of hot pepper reveal the massive evolution of plant disease-resistance genes by retroduplication.</title>
        <authorList>
            <person name="Kim S."/>
            <person name="Park J."/>
            <person name="Yeom S.I."/>
            <person name="Kim Y.M."/>
            <person name="Seo E."/>
            <person name="Kim K.T."/>
            <person name="Kim M.S."/>
            <person name="Lee J.M."/>
            <person name="Cheong K."/>
            <person name="Shin H.S."/>
            <person name="Kim S.B."/>
            <person name="Han K."/>
            <person name="Lee J."/>
            <person name="Park M."/>
            <person name="Lee H.A."/>
            <person name="Lee H.Y."/>
            <person name="Lee Y."/>
            <person name="Oh S."/>
            <person name="Lee J.H."/>
            <person name="Choi E."/>
            <person name="Choi E."/>
            <person name="Lee S.E."/>
            <person name="Jeon J."/>
            <person name="Kim H."/>
            <person name="Choi G."/>
            <person name="Song H."/>
            <person name="Lee J."/>
            <person name="Lee S.C."/>
            <person name="Kwon J.K."/>
            <person name="Lee H.Y."/>
            <person name="Koo N."/>
            <person name="Hong Y."/>
            <person name="Kim R.W."/>
            <person name="Kang W.H."/>
            <person name="Huh J.H."/>
            <person name="Kang B.C."/>
            <person name="Yang T.J."/>
            <person name="Lee Y.H."/>
            <person name="Bennetzen J.L."/>
            <person name="Choi D."/>
        </authorList>
    </citation>
    <scope>NUCLEOTIDE SEQUENCE [LARGE SCALE GENOMIC DNA]</scope>
    <source>
        <strain evidence="6">cv. CM334</strain>
    </source>
</reference>
<name>A0A2G2XYB7_CAPAN</name>
<evidence type="ECO:0000256" key="1">
    <source>
        <dbReference type="ARBA" id="ARBA00022478"/>
    </source>
</evidence>
<keyword evidence="2" id="KW-0808">Transferase</keyword>
<keyword evidence="3" id="KW-0548">Nucleotidyltransferase</keyword>
<gene>
    <name evidence="5" type="ORF">T459_33655</name>
</gene>
<dbReference type="PANTHER" id="PTHR34995">
    <property type="entry name" value="DNA-DIRECTED RNA POLYMERASE SUBUNIT BETA"/>
    <property type="match status" value="1"/>
</dbReference>
<evidence type="ECO:0000256" key="3">
    <source>
        <dbReference type="ARBA" id="ARBA00022695"/>
    </source>
</evidence>
<evidence type="ECO:0000256" key="2">
    <source>
        <dbReference type="ARBA" id="ARBA00022679"/>
    </source>
</evidence>
<evidence type="ECO:0000313" key="6">
    <source>
        <dbReference type="Proteomes" id="UP000222542"/>
    </source>
</evidence>
<accession>A0A2G2XYB7</accession>
<organism evidence="5 6">
    <name type="scientific">Capsicum annuum</name>
    <name type="common">Capsicum pepper</name>
    <dbReference type="NCBI Taxonomy" id="4072"/>
    <lineage>
        <taxon>Eukaryota</taxon>
        <taxon>Viridiplantae</taxon>
        <taxon>Streptophyta</taxon>
        <taxon>Embryophyta</taxon>
        <taxon>Tracheophyta</taxon>
        <taxon>Spermatophyta</taxon>
        <taxon>Magnoliopsida</taxon>
        <taxon>eudicotyledons</taxon>
        <taxon>Gunneridae</taxon>
        <taxon>Pentapetalae</taxon>
        <taxon>asterids</taxon>
        <taxon>lamiids</taxon>
        <taxon>Solanales</taxon>
        <taxon>Solanaceae</taxon>
        <taxon>Solanoideae</taxon>
        <taxon>Capsiceae</taxon>
        <taxon>Capsicum</taxon>
    </lineage>
</organism>
<evidence type="ECO:0000256" key="4">
    <source>
        <dbReference type="ARBA" id="ARBA00023163"/>
    </source>
</evidence>
<comment type="caution">
    <text evidence="5">The sequence shown here is derived from an EMBL/GenBank/DDBJ whole genome shotgun (WGS) entry which is preliminary data.</text>
</comment>
<sequence length="88" mass="10197">MVLHLSRSYLFLSLPGVQIHNRHIEIIVHLITSKVLVSKDGLSNVFSPGDLLICCEQNEWVALWKRRSVTESSYWDNKSISQFSKFHI</sequence>
<dbReference type="PANTHER" id="PTHR34995:SF1">
    <property type="entry name" value="DNA-DIRECTED RNA POLYMERASE SUBUNIT BETA"/>
    <property type="match status" value="1"/>
</dbReference>
<dbReference type="AlphaFoldDB" id="A0A2G2XYB7"/>
<dbReference type="Gramene" id="PHT62496">
    <property type="protein sequence ID" value="PHT62496"/>
    <property type="gene ID" value="T459_33655"/>
</dbReference>
<keyword evidence="4" id="KW-0804">Transcription</keyword>
<dbReference type="InterPro" id="IPR050254">
    <property type="entry name" value="RNA_pol_beta''_euk"/>
</dbReference>
<dbReference type="EMBL" id="AYRZ02000074">
    <property type="protein sequence ID" value="PHT62496.1"/>
    <property type="molecule type" value="Genomic_DNA"/>
</dbReference>
<dbReference type="SUPFAM" id="SSF64484">
    <property type="entry name" value="beta and beta-prime subunits of DNA dependent RNA-polymerase"/>
    <property type="match status" value="1"/>
</dbReference>
<reference evidence="5 6" key="1">
    <citation type="journal article" date="2014" name="Nat. Genet.">
        <title>Genome sequence of the hot pepper provides insights into the evolution of pungency in Capsicum species.</title>
        <authorList>
            <person name="Kim S."/>
            <person name="Park M."/>
            <person name="Yeom S.I."/>
            <person name="Kim Y.M."/>
            <person name="Lee J.M."/>
            <person name="Lee H.A."/>
            <person name="Seo E."/>
            <person name="Choi J."/>
            <person name="Cheong K."/>
            <person name="Kim K.T."/>
            <person name="Jung K."/>
            <person name="Lee G.W."/>
            <person name="Oh S.K."/>
            <person name="Bae C."/>
            <person name="Kim S.B."/>
            <person name="Lee H.Y."/>
            <person name="Kim S.Y."/>
            <person name="Kim M.S."/>
            <person name="Kang B.C."/>
            <person name="Jo Y.D."/>
            <person name="Yang H.B."/>
            <person name="Jeong H.J."/>
            <person name="Kang W.H."/>
            <person name="Kwon J.K."/>
            <person name="Shin C."/>
            <person name="Lim J.Y."/>
            <person name="Park J.H."/>
            <person name="Huh J.H."/>
            <person name="Kim J.S."/>
            <person name="Kim B.D."/>
            <person name="Cohen O."/>
            <person name="Paran I."/>
            <person name="Suh M.C."/>
            <person name="Lee S.B."/>
            <person name="Kim Y.K."/>
            <person name="Shin Y."/>
            <person name="Noh S.J."/>
            <person name="Park J."/>
            <person name="Seo Y.S."/>
            <person name="Kwon S.Y."/>
            <person name="Kim H.A."/>
            <person name="Park J.M."/>
            <person name="Kim H.J."/>
            <person name="Choi S.B."/>
            <person name="Bosland P.W."/>
            <person name="Reeves G."/>
            <person name="Jo S.H."/>
            <person name="Lee B.W."/>
            <person name="Cho H.T."/>
            <person name="Choi H.S."/>
            <person name="Lee M.S."/>
            <person name="Yu Y."/>
            <person name="Do Choi Y."/>
            <person name="Park B.S."/>
            <person name="van Deynze A."/>
            <person name="Ashrafi H."/>
            <person name="Hill T."/>
            <person name="Kim W.T."/>
            <person name="Pai H.S."/>
            <person name="Ahn H.K."/>
            <person name="Yeam I."/>
            <person name="Giovannoni J.J."/>
            <person name="Rose J.K."/>
            <person name="Sorensen I."/>
            <person name="Lee S.J."/>
            <person name="Kim R.W."/>
            <person name="Choi I.Y."/>
            <person name="Choi B.S."/>
            <person name="Lim J.S."/>
            <person name="Lee Y.H."/>
            <person name="Choi D."/>
        </authorList>
    </citation>
    <scope>NUCLEOTIDE SEQUENCE [LARGE SCALE GENOMIC DNA]</scope>
    <source>
        <strain evidence="6">cv. CM334</strain>
    </source>
</reference>
<dbReference type="Gene3D" id="1.10.1790.20">
    <property type="match status" value="1"/>
</dbReference>